<keyword evidence="14" id="KW-1185">Reference proteome</keyword>
<sequence>MIKKFIRKMLGVKEKQPVRDLTEPIILGPAEHGIDPKLLSSNAIRVTQTLQEAGFKAFVVGGAVRDLLLSVKPKDFDIATDATPEQVKRLFRRAFIIGKRFQIVHVMFGSDLLEVTTFRGAGESNAPKDEHGRVLRDNNFGPQHEDAMRRDFTINAMYYDPATQVVLDYHGGIADIRDKTLRIIGQPEARYREDPVRLLRVVRFAARLGFTIEPHTREPIPVMAPLINNVPAARVFDEMLKLLMSGHALACLQQLRKEGLHHGLLPLLDVVLEQPIGMKFVTLALESTDNRIKAGKGVSPGFLFASLLWHQVVEKWTAYRAAGESPIPALHLAADDVLDSQTEKLALQRKIGSDMRDIWSMQPRFERRNGKAPYKLLEHPRFRAGYDFLLLRCESGEIEMEIGEWWTAFYEGDAIERETLLTTAVAAPAGAKRKRPPRRAPRNRGTGEGGDSATTSTTGSTSGDE</sequence>
<keyword evidence="5 7" id="KW-0694">RNA-binding</keyword>
<gene>
    <name evidence="7 13" type="primary">pcnB</name>
    <name evidence="13" type="ORF">F2P44_23525</name>
</gene>
<evidence type="ECO:0000256" key="9">
    <source>
        <dbReference type="SAM" id="MobiDB-lite"/>
    </source>
</evidence>
<feature type="compositionally biased region" description="Basic residues" evidence="9">
    <location>
        <begin position="431"/>
        <end position="442"/>
    </location>
</feature>
<name>A0ABX0NFU2_9BURK</name>
<dbReference type="Gene3D" id="3.30.460.10">
    <property type="entry name" value="Beta Polymerase, domain 2"/>
    <property type="match status" value="1"/>
</dbReference>
<feature type="region of interest" description="Disordered" evidence="9">
    <location>
        <begin position="425"/>
        <end position="465"/>
    </location>
</feature>
<keyword evidence="4 7" id="KW-0067">ATP-binding</keyword>
<dbReference type="InterPro" id="IPR002646">
    <property type="entry name" value="PolA_pol_head_dom"/>
</dbReference>
<dbReference type="Pfam" id="PF01743">
    <property type="entry name" value="PolyA_pol"/>
    <property type="match status" value="1"/>
</dbReference>
<feature type="active site" evidence="7">
    <location>
        <position position="75"/>
    </location>
</feature>
<dbReference type="EC" id="2.7.7.19" evidence="7"/>
<dbReference type="GO" id="GO:1990817">
    <property type="term" value="F:poly(A) RNA polymerase activity"/>
    <property type="evidence" value="ECO:0007669"/>
    <property type="project" value="UniProtKB-EC"/>
</dbReference>
<dbReference type="Gene3D" id="1.10.3090.10">
    <property type="entry name" value="cca-adding enzyme, domain 2"/>
    <property type="match status" value="1"/>
</dbReference>
<evidence type="ECO:0000259" key="10">
    <source>
        <dbReference type="Pfam" id="PF01743"/>
    </source>
</evidence>
<evidence type="ECO:0000259" key="11">
    <source>
        <dbReference type="Pfam" id="PF12626"/>
    </source>
</evidence>
<reference evidence="13 14" key="1">
    <citation type="submission" date="2019-10" db="EMBL/GenBank/DDBJ databases">
        <title>Taxonomy of Antarctic Massilia spp.: description of Massilia rubra sp. nov., Massilia aquatica sp. nov., Massilia mucilaginosa sp. nov., Massilia frigida sp. nov. isolated from streams, lakes and regoliths.</title>
        <authorList>
            <person name="Holochova P."/>
            <person name="Sedlacek I."/>
            <person name="Kralova S."/>
            <person name="Maslanova I."/>
            <person name="Busse H.-J."/>
            <person name="Stankova E."/>
            <person name="Vrbovska V."/>
            <person name="Kovarovic V."/>
            <person name="Bartak M."/>
            <person name="Svec P."/>
            <person name="Pantucek R."/>
        </authorList>
    </citation>
    <scope>NUCLEOTIDE SEQUENCE [LARGE SCALE GENOMIC DNA]</scope>
    <source>
        <strain evidence="13 14">CCM 8695</strain>
    </source>
</reference>
<comment type="catalytic activity">
    <reaction evidence="7">
        <text>RNA(n) + ATP = RNA(n)-3'-adenine ribonucleotide + diphosphate</text>
        <dbReference type="Rhea" id="RHEA:11332"/>
        <dbReference type="Rhea" id="RHEA-COMP:14527"/>
        <dbReference type="Rhea" id="RHEA-COMP:17347"/>
        <dbReference type="ChEBI" id="CHEBI:30616"/>
        <dbReference type="ChEBI" id="CHEBI:33019"/>
        <dbReference type="ChEBI" id="CHEBI:140395"/>
        <dbReference type="ChEBI" id="CHEBI:173115"/>
        <dbReference type="EC" id="2.7.7.19"/>
    </reaction>
</comment>
<dbReference type="InterPro" id="IPR043519">
    <property type="entry name" value="NT_sf"/>
</dbReference>
<feature type="active site" evidence="7">
    <location>
        <position position="77"/>
    </location>
</feature>
<feature type="compositionally biased region" description="Low complexity" evidence="9">
    <location>
        <begin position="451"/>
        <end position="465"/>
    </location>
</feature>
<evidence type="ECO:0000256" key="4">
    <source>
        <dbReference type="ARBA" id="ARBA00022840"/>
    </source>
</evidence>
<dbReference type="HAMAP" id="MF_00957">
    <property type="entry name" value="PolyA_pol"/>
    <property type="match status" value="1"/>
</dbReference>
<keyword evidence="13" id="KW-0548">Nucleotidyltransferase</keyword>
<keyword evidence="2 7" id="KW-0808">Transferase</keyword>
<keyword evidence="3 7" id="KW-0547">Nucleotide-binding</keyword>
<feature type="active site" evidence="7">
    <location>
        <position position="151"/>
    </location>
</feature>
<dbReference type="Pfam" id="PF12627">
    <property type="entry name" value="PolyA_pol_RNAbd"/>
    <property type="match status" value="1"/>
</dbReference>
<evidence type="ECO:0000256" key="8">
    <source>
        <dbReference type="RuleBase" id="RU003953"/>
    </source>
</evidence>
<accession>A0ABX0NFU2</accession>
<dbReference type="PANTHER" id="PTHR43051:SF1">
    <property type="entry name" value="POLYNUCLEOTIDE ADENYLYLTRANSFERASE FAMILY PROTEIN"/>
    <property type="match status" value="1"/>
</dbReference>
<dbReference type="InterPro" id="IPR032828">
    <property type="entry name" value="PolyA_RNA-bd"/>
</dbReference>
<dbReference type="Pfam" id="PF12626">
    <property type="entry name" value="PolyA_pol_arg_C"/>
    <property type="match status" value="1"/>
</dbReference>
<keyword evidence="1 7" id="KW-0507">mRNA processing</keyword>
<organism evidence="13 14">
    <name type="scientific">Massilia frigida</name>
    <dbReference type="NCBI Taxonomy" id="2609281"/>
    <lineage>
        <taxon>Bacteria</taxon>
        <taxon>Pseudomonadati</taxon>
        <taxon>Pseudomonadota</taxon>
        <taxon>Betaproteobacteria</taxon>
        <taxon>Burkholderiales</taxon>
        <taxon>Oxalobacteraceae</taxon>
        <taxon>Telluria group</taxon>
        <taxon>Massilia</taxon>
    </lineage>
</organism>
<evidence type="ECO:0000313" key="13">
    <source>
        <dbReference type="EMBL" id="NHZ82226.1"/>
    </source>
</evidence>
<dbReference type="InterPro" id="IPR025866">
    <property type="entry name" value="PolyA_pol_arg_C_dom"/>
</dbReference>
<feature type="domain" description="Poly A polymerase head" evidence="10">
    <location>
        <begin position="57"/>
        <end position="182"/>
    </location>
</feature>
<evidence type="ECO:0000256" key="3">
    <source>
        <dbReference type="ARBA" id="ARBA00022741"/>
    </source>
</evidence>
<dbReference type="SUPFAM" id="SSF81301">
    <property type="entry name" value="Nucleotidyltransferase"/>
    <property type="match status" value="1"/>
</dbReference>
<comment type="caution">
    <text evidence="13">The sequence shown here is derived from an EMBL/GenBank/DDBJ whole genome shotgun (WGS) entry which is preliminary data.</text>
</comment>
<dbReference type="InterPro" id="IPR052191">
    <property type="entry name" value="tRNA_ntf/polyA_polymerase_I"/>
</dbReference>
<dbReference type="SUPFAM" id="SSF81891">
    <property type="entry name" value="Poly A polymerase C-terminal region-like"/>
    <property type="match status" value="1"/>
</dbReference>
<comment type="function">
    <text evidence="7">Adds poly(A) tail to the 3' end of many RNAs, which usually targets these RNAs for decay. Plays a significant role in the global control of gene expression, through influencing the rate of transcript degradation, and in the general RNA quality control.</text>
</comment>
<dbReference type="PANTHER" id="PTHR43051">
    <property type="entry name" value="POLYNUCLEOTIDE ADENYLYLTRANSFERASE FAMILY PROTEIN"/>
    <property type="match status" value="1"/>
</dbReference>
<dbReference type="InterPro" id="IPR010206">
    <property type="entry name" value="PolA_pol_I"/>
</dbReference>
<evidence type="ECO:0000256" key="6">
    <source>
        <dbReference type="ARBA" id="ARBA00023163"/>
    </source>
</evidence>
<keyword evidence="6 7" id="KW-0804">Transcription</keyword>
<evidence type="ECO:0000256" key="5">
    <source>
        <dbReference type="ARBA" id="ARBA00022884"/>
    </source>
</evidence>
<evidence type="ECO:0000313" key="14">
    <source>
        <dbReference type="Proteomes" id="UP000621455"/>
    </source>
</evidence>
<comment type="similarity">
    <text evidence="7 8">Belongs to the tRNA nucleotidyltransferase/poly(A) polymerase family.</text>
</comment>
<dbReference type="EMBL" id="WHJG01000030">
    <property type="protein sequence ID" value="NHZ82226.1"/>
    <property type="molecule type" value="Genomic_DNA"/>
</dbReference>
<protein>
    <recommendedName>
        <fullName evidence="7">Poly(A) polymerase I</fullName>
        <shortName evidence="7">PAP I</shortName>
        <ecNumber evidence="7">2.7.7.19</ecNumber>
    </recommendedName>
</protein>
<dbReference type="CDD" id="cd05398">
    <property type="entry name" value="NT_ClassII-CCAase"/>
    <property type="match status" value="1"/>
</dbReference>
<evidence type="ECO:0000256" key="1">
    <source>
        <dbReference type="ARBA" id="ARBA00022664"/>
    </source>
</evidence>
<dbReference type="RefSeq" id="WP_167090029.1">
    <property type="nucleotide sequence ID" value="NZ_WHJG01000030.1"/>
</dbReference>
<evidence type="ECO:0000256" key="2">
    <source>
        <dbReference type="ARBA" id="ARBA00022679"/>
    </source>
</evidence>
<evidence type="ECO:0000259" key="12">
    <source>
        <dbReference type="Pfam" id="PF12627"/>
    </source>
</evidence>
<dbReference type="NCBIfam" id="TIGR01942">
    <property type="entry name" value="pcnB"/>
    <property type="match status" value="1"/>
</dbReference>
<feature type="domain" description="Polymerase A arginine-rich C-terminal" evidence="11">
    <location>
        <begin position="323"/>
        <end position="439"/>
    </location>
</feature>
<dbReference type="Proteomes" id="UP000621455">
    <property type="component" value="Unassembled WGS sequence"/>
</dbReference>
<feature type="domain" description="tRNA nucleotidyltransferase/poly(A) polymerase RNA and SrmB- binding" evidence="12">
    <location>
        <begin position="209"/>
        <end position="269"/>
    </location>
</feature>
<evidence type="ECO:0000256" key="7">
    <source>
        <dbReference type="HAMAP-Rule" id="MF_00957"/>
    </source>
</evidence>
<proteinExistence type="inferred from homology"/>